<evidence type="ECO:0000256" key="3">
    <source>
        <dbReference type="ARBA" id="ARBA00021330"/>
    </source>
</evidence>
<dbReference type="AlphaFoldDB" id="A0A978W0M6"/>
<protein>
    <recommendedName>
        <fullName evidence="3">Small RNA 2'-O-methyltransferase</fullName>
        <ecNumber evidence="11">2.1.1.386</ecNumber>
    </recommendedName>
</protein>
<dbReference type="GO" id="GO:0090486">
    <property type="term" value="F:small RNA 2'-O-methyltransferase activity"/>
    <property type="evidence" value="ECO:0007669"/>
    <property type="project" value="UniProtKB-EC"/>
</dbReference>
<keyword evidence="5" id="KW-0808">Transferase</keyword>
<dbReference type="InterPro" id="IPR029063">
    <property type="entry name" value="SAM-dependent_MTases_sf"/>
</dbReference>
<dbReference type="EC" id="2.1.1.386" evidence="11"/>
<evidence type="ECO:0000256" key="13">
    <source>
        <dbReference type="PROSITE-ProRule" id="PRU00332"/>
    </source>
</evidence>
<dbReference type="GO" id="GO:0005737">
    <property type="term" value="C:cytoplasm"/>
    <property type="evidence" value="ECO:0007669"/>
    <property type="project" value="TreeGrafter"/>
</dbReference>
<keyword evidence="8" id="KW-0460">Magnesium</keyword>
<feature type="domain" description="HTH La-type RNA-binding" evidence="14">
    <location>
        <begin position="114"/>
        <end position="225"/>
    </location>
</feature>
<evidence type="ECO:0000256" key="1">
    <source>
        <dbReference type="ARBA" id="ARBA00001946"/>
    </source>
</evidence>
<proteinExistence type="inferred from homology"/>
<evidence type="ECO:0000256" key="10">
    <source>
        <dbReference type="ARBA" id="ARBA00023158"/>
    </source>
</evidence>
<comment type="catalytic activity">
    <reaction evidence="12">
        <text>small RNA 3'-end nucleotide + S-adenosyl-L-methionine = small RNA 3'-end 2'-O-methylnucleotide + S-adenosyl-L-homocysteine + H(+)</text>
        <dbReference type="Rhea" id="RHEA:37887"/>
        <dbReference type="Rhea" id="RHEA-COMP:10415"/>
        <dbReference type="Rhea" id="RHEA-COMP:10416"/>
        <dbReference type="ChEBI" id="CHEBI:15378"/>
        <dbReference type="ChEBI" id="CHEBI:57856"/>
        <dbReference type="ChEBI" id="CHEBI:59789"/>
        <dbReference type="ChEBI" id="CHEBI:74896"/>
        <dbReference type="ChEBI" id="CHEBI:74898"/>
        <dbReference type="EC" id="2.1.1.386"/>
    </reaction>
</comment>
<evidence type="ECO:0000256" key="2">
    <source>
        <dbReference type="ARBA" id="ARBA00009026"/>
    </source>
</evidence>
<keyword evidence="4" id="KW-0489">Methyltransferase</keyword>
<dbReference type="InterPro" id="IPR040813">
    <property type="entry name" value="Hen1_Lam_C"/>
</dbReference>
<dbReference type="GO" id="GO:0003723">
    <property type="term" value="F:RNA binding"/>
    <property type="evidence" value="ECO:0007669"/>
    <property type="project" value="UniProtKB-UniRule"/>
</dbReference>
<sequence>METGGYPAVVMQKPTLTPKAVIKKRFGDQACYKVEEVVESTEIGCPGLAITQKGPCLYRCSLQLPEVSVVSGTFKKKKEAEQSASELALEKVFTYMNGGVSTITALGIHLTENNPTSEESWDDVVARLKYLFSNEFLKSLHPLSGHLRAALQREGDHCGWIPVSLITICDSKIYNLCKSIDPKVESNPFLVISYVMRAAASLSEVVCTSEGKLWIRRQIQYPHEIIDSAIPKPGSSESFLIRAISIPCLQEKSVEVLNLNVSSTGYYLDFIANQLGLVDASNILVSRPIGKASSETRLYFTAPQSYLLELSSDYLNAKEVIACEGSFNERASYLSGEDIYGDAILASIGYTWKSMDLFHEDLSLQSYYRIILGKIPGGVYKLSRGAILAAELPLAYTTKTNWRGSFPREILCTFCRRHRLSEPVFSTIRTSEAMTSGLNKNLKVNESAVEETQHASGCIVATGAKEEVESGGTFRCEVKIYSKFQDLIIECSPKDSYKRQPDSIQNASLKVLLWLNMYFMNPDMPVERLNCSATELNIQFYPQHLMKAFGLYQSVQNFWHSEIQGGILLQSNRMNMPHTMLGHGIGSFNIEGPDSGVSASNGCLSCISYSVSLLTEGENTKELLESTDEFEFEIGSVSVISHLETVVTQMTVGQSAFFCMDLPPKELILAATDDCERVVPMLASRTYCLEYTITLLRVTEPLEDRMEQALFSPPLSKQRVGFAVQHIKESGATTLVDFGCGAGSLLDSLLNYETSLEKIVGVDISNKSLVRAAKVLHTKLSKKSDADVPFAELKSLVLYDGSILDFDSRLYGFDIGTCLEVIEHMEEDQACLFGDIVLSSFLPRILIVSTPNYEYNVILQKSSLSSQEEDPDDKTQSQSCKFRNHDHKFEWTREQFNHWATELAARHDYSVEFSGVGGSGDLEPGFASQIAVFRRRYPLQGDDLLKDTDIERQYDIVWEWNGSTRSRSAL</sequence>
<dbReference type="GO" id="GO:0046872">
    <property type="term" value="F:metal ion binding"/>
    <property type="evidence" value="ECO:0007669"/>
    <property type="project" value="UniProtKB-KW"/>
</dbReference>
<dbReference type="GO" id="GO:0001510">
    <property type="term" value="P:RNA methylation"/>
    <property type="evidence" value="ECO:0007669"/>
    <property type="project" value="InterPro"/>
</dbReference>
<comment type="caution">
    <text evidence="15">The sequence shown here is derived from an EMBL/GenBank/DDBJ whole genome shotgun (WGS) entry which is preliminary data.</text>
</comment>
<dbReference type="EMBL" id="JAEACU010000001">
    <property type="protein sequence ID" value="KAH7545510.1"/>
    <property type="molecule type" value="Genomic_DNA"/>
</dbReference>
<dbReference type="Pfam" id="PF24995">
    <property type="entry name" value="DSRM_2"/>
    <property type="match status" value="1"/>
</dbReference>
<keyword evidence="10" id="KW-0943">RNA-mediated gene silencing</keyword>
<evidence type="ECO:0000259" key="14">
    <source>
        <dbReference type="PROSITE" id="PS50961"/>
    </source>
</evidence>
<name>A0A978W0M6_ZIZJJ</name>
<evidence type="ECO:0000313" key="16">
    <source>
        <dbReference type="Proteomes" id="UP000813462"/>
    </source>
</evidence>
<evidence type="ECO:0000256" key="8">
    <source>
        <dbReference type="ARBA" id="ARBA00022842"/>
    </source>
</evidence>
<keyword evidence="7" id="KW-0479">Metal-binding</keyword>
<dbReference type="InterPro" id="IPR026610">
    <property type="entry name" value="Hen1"/>
</dbReference>
<dbReference type="Pfam" id="PF08242">
    <property type="entry name" value="Methyltransf_12"/>
    <property type="match status" value="1"/>
</dbReference>
<dbReference type="InterPro" id="IPR040870">
    <property type="entry name" value="HEN1_dsRBD2"/>
</dbReference>
<dbReference type="Gene3D" id="3.30.160.20">
    <property type="match status" value="1"/>
</dbReference>
<dbReference type="GO" id="GO:0005634">
    <property type="term" value="C:nucleus"/>
    <property type="evidence" value="ECO:0007669"/>
    <property type="project" value="TreeGrafter"/>
</dbReference>
<dbReference type="Pfam" id="PF18441">
    <property type="entry name" value="Hen1_Lam_C"/>
    <property type="match status" value="1"/>
</dbReference>
<dbReference type="PROSITE" id="PS50961">
    <property type="entry name" value="HTH_LA"/>
    <property type="match status" value="1"/>
</dbReference>
<dbReference type="GO" id="GO:0030422">
    <property type="term" value="P:siRNA processing"/>
    <property type="evidence" value="ECO:0007669"/>
    <property type="project" value="TreeGrafter"/>
</dbReference>
<keyword evidence="9 13" id="KW-0694">RNA-binding</keyword>
<dbReference type="InterPro" id="IPR056755">
    <property type="entry name" value="DSRM_2"/>
</dbReference>
<evidence type="ECO:0000256" key="7">
    <source>
        <dbReference type="ARBA" id="ARBA00022723"/>
    </source>
</evidence>
<dbReference type="Pfam" id="PF17842">
    <property type="entry name" value="dsRBD2"/>
    <property type="match status" value="1"/>
</dbReference>
<evidence type="ECO:0000256" key="6">
    <source>
        <dbReference type="ARBA" id="ARBA00022691"/>
    </source>
</evidence>
<dbReference type="FunFam" id="3.40.50.150:FF:000215">
    <property type="entry name" value="Hua enhancer1"/>
    <property type="match status" value="1"/>
</dbReference>
<evidence type="ECO:0000256" key="9">
    <source>
        <dbReference type="ARBA" id="ARBA00022884"/>
    </source>
</evidence>
<evidence type="ECO:0000313" key="15">
    <source>
        <dbReference type="EMBL" id="KAH7545510.1"/>
    </source>
</evidence>
<dbReference type="Pfam" id="PF21224">
    <property type="entry name" value="Hen1_LCD"/>
    <property type="match status" value="1"/>
</dbReference>
<comment type="cofactor">
    <cofactor evidence="1">
        <name>Mg(2+)</name>
        <dbReference type="ChEBI" id="CHEBI:18420"/>
    </cofactor>
</comment>
<dbReference type="PANTHER" id="PTHR21404:SF3">
    <property type="entry name" value="SMALL RNA 2'-O-METHYLTRANSFERASE"/>
    <property type="match status" value="1"/>
</dbReference>
<accession>A0A978W0M6</accession>
<dbReference type="Gene3D" id="3.40.50.150">
    <property type="entry name" value="Vaccinia Virus protein VP39"/>
    <property type="match status" value="1"/>
</dbReference>
<evidence type="ECO:0000256" key="12">
    <source>
        <dbReference type="ARBA" id="ARBA00048418"/>
    </source>
</evidence>
<reference evidence="15" key="1">
    <citation type="journal article" date="2021" name="Front. Plant Sci.">
        <title>Chromosome-Scale Genome Assembly for Chinese Sour Jujube and Insights Into Its Genome Evolution and Domestication Signature.</title>
        <authorList>
            <person name="Shen L.-Y."/>
            <person name="Luo H."/>
            <person name="Wang X.-L."/>
            <person name="Wang X.-M."/>
            <person name="Qiu X.-J."/>
            <person name="Liu H."/>
            <person name="Zhou S.-S."/>
            <person name="Jia K.-H."/>
            <person name="Nie S."/>
            <person name="Bao Y.-T."/>
            <person name="Zhang R.-G."/>
            <person name="Yun Q.-Z."/>
            <person name="Chai Y.-H."/>
            <person name="Lu J.-Y."/>
            <person name="Li Y."/>
            <person name="Zhao S.-W."/>
            <person name="Mao J.-F."/>
            <person name="Jia S.-G."/>
            <person name="Mao Y.-M."/>
        </authorList>
    </citation>
    <scope>NUCLEOTIDE SEQUENCE</scope>
    <source>
        <strain evidence="15">AT0</strain>
        <tissue evidence="15">Leaf</tissue>
    </source>
</reference>
<dbReference type="InterPro" id="IPR013217">
    <property type="entry name" value="Methyltransf_12"/>
</dbReference>
<dbReference type="SUPFAM" id="SSF53335">
    <property type="entry name" value="S-adenosyl-L-methionine-dependent methyltransferases"/>
    <property type="match status" value="1"/>
</dbReference>
<keyword evidence="6" id="KW-0949">S-adenosyl-L-methionine</keyword>
<gene>
    <name evidence="15" type="ORF">FEM48_Zijuj01G0101500</name>
</gene>
<comment type="similarity">
    <text evidence="2">Belongs to the methyltransferase superfamily. HEN1 family.</text>
</comment>
<dbReference type="PANTHER" id="PTHR21404">
    <property type="entry name" value="HEN1"/>
    <property type="match status" value="1"/>
</dbReference>
<evidence type="ECO:0000256" key="5">
    <source>
        <dbReference type="ARBA" id="ARBA00022679"/>
    </source>
</evidence>
<evidence type="ECO:0000256" key="11">
    <source>
        <dbReference type="ARBA" id="ARBA00035025"/>
    </source>
</evidence>
<organism evidence="15 16">
    <name type="scientific">Ziziphus jujuba var. spinosa</name>
    <dbReference type="NCBI Taxonomy" id="714518"/>
    <lineage>
        <taxon>Eukaryota</taxon>
        <taxon>Viridiplantae</taxon>
        <taxon>Streptophyta</taxon>
        <taxon>Embryophyta</taxon>
        <taxon>Tracheophyta</taxon>
        <taxon>Spermatophyta</taxon>
        <taxon>Magnoliopsida</taxon>
        <taxon>eudicotyledons</taxon>
        <taxon>Gunneridae</taxon>
        <taxon>Pentapetalae</taxon>
        <taxon>rosids</taxon>
        <taxon>fabids</taxon>
        <taxon>Rosales</taxon>
        <taxon>Rhamnaceae</taxon>
        <taxon>Paliureae</taxon>
        <taxon>Ziziphus</taxon>
    </lineage>
</organism>
<dbReference type="InterPro" id="IPR006630">
    <property type="entry name" value="La_HTH"/>
</dbReference>
<dbReference type="CDD" id="cd00048">
    <property type="entry name" value="DSRM_SF"/>
    <property type="match status" value="1"/>
</dbReference>
<evidence type="ECO:0000256" key="4">
    <source>
        <dbReference type="ARBA" id="ARBA00022603"/>
    </source>
</evidence>
<dbReference type="Proteomes" id="UP000813462">
    <property type="component" value="Unassembled WGS sequence"/>
</dbReference>